<dbReference type="AlphaFoldDB" id="A0A921T0I4"/>
<gene>
    <name evidence="2" type="ORF">K8V90_10685</name>
</gene>
<protein>
    <submittedName>
        <fullName evidence="2">DUF116 domain-containing protein</fullName>
    </submittedName>
</protein>
<feature type="transmembrane region" description="Helical" evidence="1">
    <location>
        <begin position="7"/>
        <end position="29"/>
    </location>
</feature>
<evidence type="ECO:0000256" key="1">
    <source>
        <dbReference type="SAM" id="Phobius"/>
    </source>
</evidence>
<name>A0A921T0I4_9FIRM</name>
<evidence type="ECO:0000313" key="2">
    <source>
        <dbReference type="EMBL" id="HJG97557.1"/>
    </source>
</evidence>
<comment type="caution">
    <text evidence="2">The sequence shown here is derived from an EMBL/GenBank/DDBJ whole genome shotgun (WGS) entry which is preliminary data.</text>
</comment>
<accession>A0A921T0I4</accession>
<feature type="transmembrane region" description="Helical" evidence="1">
    <location>
        <begin position="74"/>
        <end position="95"/>
    </location>
</feature>
<evidence type="ECO:0000313" key="3">
    <source>
        <dbReference type="Proteomes" id="UP000776700"/>
    </source>
</evidence>
<dbReference type="Proteomes" id="UP000776700">
    <property type="component" value="Unassembled WGS sequence"/>
</dbReference>
<dbReference type="PANTHER" id="PTHR43801">
    <property type="entry name" value="NUCLEOTIDE-BINDING PROTEIN-RELATED"/>
    <property type="match status" value="1"/>
</dbReference>
<dbReference type="PANTHER" id="PTHR43801:SF1">
    <property type="entry name" value="POLYPRENYL SYNTHETASE"/>
    <property type="match status" value="1"/>
</dbReference>
<reference evidence="2" key="2">
    <citation type="submission" date="2021-09" db="EMBL/GenBank/DDBJ databases">
        <authorList>
            <person name="Gilroy R."/>
        </authorList>
    </citation>
    <scope>NUCLEOTIDE SEQUENCE</scope>
    <source>
        <strain evidence="2">1277</strain>
    </source>
</reference>
<proteinExistence type="predicted"/>
<dbReference type="Pfam" id="PF01976">
    <property type="entry name" value="DUF116"/>
    <property type="match status" value="1"/>
</dbReference>
<keyword evidence="1" id="KW-0812">Transmembrane</keyword>
<dbReference type="EMBL" id="DYUB01000331">
    <property type="protein sequence ID" value="HJG97557.1"/>
    <property type="molecule type" value="Genomic_DNA"/>
</dbReference>
<feature type="transmembrane region" description="Helical" evidence="1">
    <location>
        <begin position="35"/>
        <end position="62"/>
    </location>
</feature>
<organism evidence="2 3">
    <name type="scientific">Romboutsia timonensis</name>
    <dbReference type="NCBI Taxonomy" id="1776391"/>
    <lineage>
        <taxon>Bacteria</taxon>
        <taxon>Bacillati</taxon>
        <taxon>Bacillota</taxon>
        <taxon>Clostridia</taxon>
        <taxon>Peptostreptococcales</taxon>
        <taxon>Peptostreptococcaceae</taxon>
        <taxon>Romboutsia</taxon>
    </lineage>
</organism>
<reference evidence="2" key="1">
    <citation type="journal article" date="2021" name="PeerJ">
        <title>Extensive microbial diversity within the chicken gut microbiome revealed by metagenomics and culture.</title>
        <authorList>
            <person name="Gilroy R."/>
            <person name="Ravi A."/>
            <person name="Getino M."/>
            <person name="Pursley I."/>
            <person name="Horton D.L."/>
            <person name="Alikhan N.F."/>
            <person name="Baker D."/>
            <person name="Gharbi K."/>
            <person name="Hall N."/>
            <person name="Watson M."/>
            <person name="Adriaenssens E.M."/>
            <person name="Foster-Nyarko E."/>
            <person name="Jarju S."/>
            <person name="Secka A."/>
            <person name="Antonio M."/>
            <person name="Oren A."/>
            <person name="Chaudhuri R.R."/>
            <person name="La Ragione R."/>
            <person name="Hildebrand F."/>
            <person name="Pallen M.J."/>
        </authorList>
    </citation>
    <scope>NUCLEOTIDE SEQUENCE</scope>
    <source>
        <strain evidence="2">1277</strain>
    </source>
</reference>
<dbReference type="InterPro" id="IPR002829">
    <property type="entry name" value="DUF116"/>
</dbReference>
<keyword evidence="1" id="KW-0472">Membrane</keyword>
<sequence>MIDVKKYITTIGILVAILILGTVIVNIFISSLAHIFGLLINILVLSIIIVIIFSTIVTYNIIKDKKVSYSLMKINLKIANLLFNSVIFIASSIGIPKNEIRKIYVKLNNTYIYNNKYNFNYGDIIILVPHCVQKNSCKLKVTNKIENCAKCGLCNIGELIKLKEKIGINIFIATGGTLARKIIMENKPKAVIAVACERDLISGIQDMKHIPVLGVFNKRPNGPCVDTFIDIHEVESAINFLTGKKISTKGECF</sequence>
<keyword evidence="1" id="KW-1133">Transmembrane helix</keyword>